<keyword evidence="2" id="KW-1185">Reference proteome</keyword>
<accession>A0ABS9QGN4</accession>
<organism evidence="1 2">
    <name type="scientific">Mesorhizobium retamae</name>
    <dbReference type="NCBI Taxonomy" id="2912854"/>
    <lineage>
        <taxon>Bacteria</taxon>
        <taxon>Pseudomonadati</taxon>
        <taxon>Pseudomonadota</taxon>
        <taxon>Alphaproteobacteria</taxon>
        <taxon>Hyphomicrobiales</taxon>
        <taxon>Phyllobacteriaceae</taxon>
        <taxon>Mesorhizobium</taxon>
    </lineage>
</organism>
<protein>
    <submittedName>
        <fullName evidence="1">Uncharacterized protein</fullName>
    </submittedName>
</protein>
<proteinExistence type="predicted"/>
<dbReference type="Proteomes" id="UP001201701">
    <property type="component" value="Unassembled WGS sequence"/>
</dbReference>
<name>A0ABS9QGN4_9HYPH</name>
<dbReference type="EMBL" id="JAKREW010000015">
    <property type="protein sequence ID" value="MCG7506591.1"/>
    <property type="molecule type" value="Genomic_DNA"/>
</dbReference>
<dbReference type="RefSeq" id="WP_239366903.1">
    <property type="nucleotide sequence ID" value="NZ_JAKREW010000015.1"/>
</dbReference>
<gene>
    <name evidence="1" type="ORF">L4923_16305</name>
</gene>
<comment type="caution">
    <text evidence="1">The sequence shown here is derived from an EMBL/GenBank/DDBJ whole genome shotgun (WGS) entry which is preliminary data.</text>
</comment>
<evidence type="ECO:0000313" key="2">
    <source>
        <dbReference type="Proteomes" id="UP001201701"/>
    </source>
</evidence>
<reference evidence="1 2" key="1">
    <citation type="submission" date="2022-02" db="EMBL/GenBank/DDBJ databases">
        <title>Draft genome sequence of Mezorhizobium retamae strain IRAMC:0171 isolated from Retama raetam nodules.</title>
        <authorList>
            <person name="Bengaied R."/>
            <person name="Sbissi I."/>
            <person name="Huber K."/>
            <person name="Ghodbane F."/>
            <person name="Nouioui I."/>
            <person name="Tarhouni M."/>
            <person name="Gtari M."/>
        </authorList>
    </citation>
    <scope>NUCLEOTIDE SEQUENCE [LARGE SCALE GENOMIC DNA]</scope>
    <source>
        <strain evidence="1 2">IRAMC:0171</strain>
    </source>
</reference>
<sequence>MRDSWEERCELDQRRIAPLKGRGGKNVPFAGFLSQPIEKKAKTGFAAENPSYPVGVGWHGARGAGDVGSIAAKRFLLLRKIASRLAAEQHWCGLDAYYVRNKPMISFNKVIQCDLVATPWVP</sequence>
<evidence type="ECO:0000313" key="1">
    <source>
        <dbReference type="EMBL" id="MCG7506591.1"/>
    </source>
</evidence>